<proteinExistence type="predicted"/>
<evidence type="ECO:0000313" key="1">
    <source>
        <dbReference type="EMBL" id="AYV83893.1"/>
    </source>
</evidence>
<protein>
    <submittedName>
        <fullName evidence="1">Uncharacterized protein</fullName>
    </submittedName>
</protein>
<sequence length="85" mass="9826">MSGAQIVSKSKKKLLKAAANKKRRYLERRYLNVLKTLNPVSITERMVNAEGKCRMKRKFKIRLMNTLKKNMELEEELADAGGVEE</sequence>
<reference evidence="1" key="1">
    <citation type="submission" date="2018-10" db="EMBL/GenBank/DDBJ databases">
        <title>Hidden diversity of soil giant viruses.</title>
        <authorList>
            <person name="Schulz F."/>
            <person name="Alteio L."/>
            <person name="Goudeau D."/>
            <person name="Ryan E.M."/>
            <person name="Malmstrom R.R."/>
            <person name="Blanchard J."/>
            <person name="Woyke T."/>
        </authorList>
    </citation>
    <scope>NUCLEOTIDE SEQUENCE</scope>
    <source>
        <strain evidence="1">HYV1</strain>
    </source>
</reference>
<accession>A0A3G5ADC2</accession>
<gene>
    <name evidence="1" type="ORF">Hyperionvirus13_36</name>
</gene>
<organism evidence="1">
    <name type="scientific">Hyperionvirus sp</name>
    <dbReference type="NCBI Taxonomy" id="2487770"/>
    <lineage>
        <taxon>Viruses</taxon>
        <taxon>Varidnaviria</taxon>
        <taxon>Bamfordvirae</taxon>
        <taxon>Nucleocytoviricota</taxon>
        <taxon>Megaviricetes</taxon>
        <taxon>Imitervirales</taxon>
        <taxon>Mimiviridae</taxon>
        <taxon>Klosneuvirinae</taxon>
    </lineage>
</organism>
<name>A0A3G5ADC2_9VIRU</name>
<dbReference type="EMBL" id="MK072395">
    <property type="protein sequence ID" value="AYV83893.1"/>
    <property type="molecule type" value="Genomic_DNA"/>
</dbReference>